<feature type="compositionally biased region" description="Basic and acidic residues" evidence="2">
    <location>
        <begin position="289"/>
        <end position="299"/>
    </location>
</feature>
<dbReference type="AlphaFoldDB" id="A0A428N3S3"/>
<dbReference type="InterPro" id="IPR034829">
    <property type="entry name" value="DnaD-like_sf"/>
</dbReference>
<proteinExistence type="inferred from homology"/>
<dbReference type="Gene3D" id="1.10.10.630">
    <property type="entry name" value="DnaD domain-like"/>
    <property type="match status" value="1"/>
</dbReference>
<name>A0A428N3S3_9BACI</name>
<dbReference type="Pfam" id="PF07261">
    <property type="entry name" value="DnaB_2"/>
    <property type="match status" value="1"/>
</dbReference>
<organism evidence="5 6">
    <name type="scientific">Salibacterium salarium</name>
    <dbReference type="NCBI Taxonomy" id="284579"/>
    <lineage>
        <taxon>Bacteria</taxon>
        <taxon>Bacillati</taxon>
        <taxon>Bacillota</taxon>
        <taxon>Bacilli</taxon>
        <taxon>Bacillales</taxon>
        <taxon>Bacillaceae</taxon>
    </lineage>
</organism>
<dbReference type="InterPro" id="IPR006343">
    <property type="entry name" value="DnaB/C_C"/>
</dbReference>
<evidence type="ECO:0000313" key="5">
    <source>
        <dbReference type="EMBL" id="RSL32978.1"/>
    </source>
</evidence>
<gene>
    <name evidence="5" type="ORF">D7Z54_13220</name>
</gene>
<evidence type="ECO:0000256" key="1">
    <source>
        <dbReference type="ARBA" id="ARBA00093462"/>
    </source>
</evidence>
<comment type="similarity">
    <text evidence="1">Belongs to the DnaB/DnaD family.</text>
</comment>
<comment type="caution">
    <text evidence="5">The sequence shown here is derived from an EMBL/GenBank/DDBJ whole genome shotgun (WGS) entry which is preliminary data.</text>
</comment>
<dbReference type="EMBL" id="RBVX01000011">
    <property type="protein sequence ID" value="RSL32978.1"/>
    <property type="molecule type" value="Genomic_DNA"/>
</dbReference>
<evidence type="ECO:0000313" key="6">
    <source>
        <dbReference type="Proteomes" id="UP000275076"/>
    </source>
</evidence>
<evidence type="ECO:0000259" key="4">
    <source>
        <dbReference type="Pfam" id="PF25888"/>
    </source>
</evidence>
<feature type="compositionally biased region" description="Basic and acidic residues" evidence="2">
    <location>
        <begin position="426"/>
        <end position="441"/>
    </location>
</feature>
<dbReference type="InterPro" id="IPR058660">
    <property type="entry name" value="WHD_DnaB"/>
</dbReference>
<feature type="domain" description="Replicative helicase loading/DNA remodeling protein DnaB N-terminal winged helix" evidence="4">
    <location>
        <begin position="10"/>
        <end position="250"/>
    </location>
</feature>
<keyword evidence="5" id="KW-0547">Nucleotide-binding</keyword>
<keyword evidence="5" id="KW-0347">Helicase</keyword>
<keyword evidence="6" id="KW-1185">Reference proteome</keyword>
<sequence>MRMHWTELLPVDRFSVRTADQIGDRDFKTLHLLYQPLVGSTAISLYSMLWSKLEKDCFFSKEAVHHELMAMLSLPLDDIFEARRQLEGIGLLRTFQRKEDTSTLFIYEVQPPMTPAQFFQNDVLSVFLFNKLGKNRYLELRNRFMIEAVDKRAYTEVTAAFNDVYTSLQYSEMVPAMNEEALEENHEYQGMVHSGDVTFKEEDFDIELLKADLPVFIDGDRLLDEPTKAAILRLAFVYRIEPLEMSKIVQQSLSKDELIDEQELRRRAQEWYRSEYGSSPPALGLRTQPDNHRTMKDKEPVTEREKMILFYEKTSPLSFLESISDGAKVPQSDVKLVESLLFDYQLQPGVVNVLIDYVMKMNNMKLNQNFVQKIAGQWSRKQVYTVDDAMQLAKREYQDKKKRTQEEASASAPSTKNKNRSNPPYVRKDKLPKWLENDNKKQQTSASEQEEETKLNEEKQQFEEMLRLRKTSRQK</sequence>
<evidence type="ECO:0000259" key="3">
    <source>
        <dbReference type="Pfam" id="PF07261"/>
    </source>
</evidence>
<accession>A0A428N3S3</accession>
<feature type="region of interest" description="Disordered" evidence="2">
    <location>
        <begin position="276"/>
        <end position="299"/>
    </location>
</feature>
<dbReference type="GO" id="GO:0004386">
    <property type="term" value="F:helicase activity"/>
    <property type="evidence" value="ECO:0007669"/>
    <property type="project" value="UniProtKB-KW"/>
</dbReference>
<feature type="compositionally biased region" description="Basic and acidic residues" evidence="2">
    <location>
        <begin position="452"/>
        <end position="467"/>
    </location>
</feature>
<dbReference type="RefSeq" id="WP_125556329.1">
    <property type="nucleotide sequence ID" value="NZ_RBVX01000011.1"/>
</dbReference>
<reference evidence="5 6" key="1">
    <citation type="submission" date="2018-10" db="EMBL/GenBank/DDBJ databases">
        <title>Draft genome sequence of Bacillus salarius IM0101, isolated from a hypersaline soil in Inner Mongolia, China.</title>
        <authorList>
            <person name="Yamprayoonswat W."/>
            <person name="Boonvisut S."/>
            <person name="Jumpathong W."/>
            <person name="Sittihan S."/>
            <person name="Ruangsuj P."/>
            <person name="Wanthongcharoen S."/>
            <person name="Thongpramul N."/>
            <person name="Pimmason S."/>
            <person name="Yu B."/>
            <person name="Yasawong M."/>
        </authorList>
    </citation>
    <scope>NUCLEOTIDE SEQUENCE [LARGE SCALE GENOMIC DNA]</scope>
    <source>
        <strain evidence="5 6">IM0101</strain>
    </source>
</reference>
<evidence type="ECO:0000256" key="2">
    <source>
        <dbReference type="SAM" id="MobiDB-lite"/>
    </source>
</evidence>
<dbReference type="Proteomes" id="UP000275076">
    <property type="component" value="Unassembled WGS sequence"/>
</dbReference>
<keyword evidence="5" id="KW-0378">Hydrolase</keyword>
<feature type="domain" description="DnaB/C C-terminal" evidence="3">
    <location>
        <begin position="331"/>
        <end position="391"/>
    </location>
</feature>
<feature type="compositionally biased region" description="Polar residues" evidence="2">
    <location>
        <begin position="407"/>
        <end position="422"/>
    </location>
</feature>
<feature type="region of interest" description="Disordered" evidence="2">
    <location>
        <begin position="397"/>
        <end position="475"/>
    </location>
</feature>
<dbReference type="OrthoDB" id="2082007at2"/>
<keyword evidence="5" id="KW-0067">ATP-binding</keyword>
<protein>
    <submittedName>
        <fullName evidence="5">Helicase DnaB</fullName>
    </submittedName>
</protein>
<dbReference type="Pfam" id="PF25888">
    <property type="entry name" value="WHD_DnaB"/>
    <property type="match status" value="1"/>
</dbReference>